<gene>
    <name evidence="2" type="ORF">SteCoe_3793</name>
</gene>
<sequence length="176" mass="20618">MNLNKPSSSRTNWKSDVNHSDLEEFIDPANQEEIEEDIHTIMKIIAVAKKSRTEAYNFNPAKLKKEKRIKKVKKEISNLKAQSSAISRENNLLKKEIRHLEKNQKDETPYAPKSKLFKRPTVQQRENVTNFLNSIENLQDTSSLIKSLKLFNQQAEEEIKKLNKEIESDKYNYDMP</sequence>
<dbReference type="Proteomes" id="UP000187209">
    <property type="component" value="Unassembled WGS sequence"/>
</dbReference>
<feature type="coiled-coil region" evidence="1">
    <location>
        <begin position="145"/>
        <end position="172"/>
    </location>
</feature>
<keyword evidence="3" id="KW-1185">Reference proteome</keyword>
<protein>
    <submittedName>
        <fullName evidence="2">Uncharacterized protein</fullName>
    </submittedName>
</protein>
<proteinExistence type="predicted"/>
<evidence type="ECO:0000313" key="3">
    <source>
        <dbReference type="Proteomes" id="UP000187209"/>
    </source>
</evidence>
<comment type="caution">
    <text evidence="2">The sequence shown here is derived from an EMBL/GenBank/DDBJ whole genome shotgun (WGS) entry which is preliminary data.</text>
</comment>
<organism evidence="2 3">
    <name type="scientific">Stentor coeruleus</name>
    <dbReference type="NCBI Taxonomy" id="5963"/>
    <lineage>
        <taxon>Eukaryota</taxon>
        <taxon>Sar</taxon>
        <taxon>Alveolata</taxon>
        <taxon>Ciliophora</taxon>
        <taxon>Postciliodesmatophora</taxon>
        <taxon>Heterotrichea</taxon>
        <taxon>Heterotrichida</taxon>
        <taxon>Stentoridae</taxon>
        <taxon>Stentor</taxon>
    </lineage>
</organism>
<feature type="coiled-coil region" evidence="1">
    <location>
        <begin position="62"/>
        <end position="103"/>
    </location>
</feature>
<reference evidence="2 3" key="1">
    <citation type="submission" date="2016-11" db="EMBL/GenBank/DDBJ databases">
        <title>The macronuclear genome of Stentor coeruleus: a giant cell with tiny introns.</title>
        <authorList>
            <person name="Slabodnick M."/>
            <person name="Ruby J.G."/>
            <person name="Reiff S.B."/>
            <person name="Swart E.C."/>
            <person name="Gosai S."/>
            <person name="Prabakaran S."/>
            <person name="Witkowska E."/>
            <person name="Larue G.E."/>
            <person name="Fisher S."/>
            <person name="Freeman R.M."/>
            <person name="Gunawardena J."/>
            <person name="Chu W."/>
            <person name="Stover N.A."/>
            <person name="Gregory B.D."/>
            <person name="Nowacki M."/>
            <person name="Derisi J."/>
            <person name="Roy S.W."/>
            <person name="Marshall W.F."/>
            <person name="Sood P."/>
        </authorList>
    </citation>
    <scope>NUCLEOTIDE SEQUENCE [LARGE SCALE GENOMIC DNA]</scope>
    <source>
        <strain evidence="2">WM001</strain>
    </source>
</reference>
<evidence type="ECO:0000313" key="2">
    <source>
        <dbReference type="EMBL" id="OMJ93219.1"/>
    </source>
</evidence>
<dbReference type="EMBL" id="MPUH01000046">
    <property type="protein sequence ID" value="OMJ93219.1"/>
    <property type="molecule type" value="Genomic_DNA"/>
</dbReference>
<accession>A0A1R2CW33</accession>
<keyword evidence="1" id="KW-0175">Coiled coil</keyword>
<dbReference type="AlphaFoldDB" id="A0A1R2CW33"/>
<name>A0A1R2CW33_9CILI</name>
<evidence type="ECO:0000256" key="1">
    <source>
        <dbReference type="SAM" id="Coils"/>
    </source>
</evidence>